<comment type="subcellular location">
    <subcellularLocation>
        <location evidence="1">Nucleus</location>
    </subcellularLocation>
</comment>
<dbReference type="PROSITE" id="PS00463">
    <property type="entry name" value="ZN2_CY6_FUNGAL_1"/>
    <property type="match status" value="1"/>
</dbReference>
<evidence type="ECO:0000256" key="4">
    <source>
        <dbReference type="ARBA" id="ARBA00023242"/>
    </source>
</evidence>
<dbReference type="SMART" id="SM00066">
    <property type="entry name" value="GAL4"/>
    <property type="match status" value="2"/>
</dbReference>
<evidence type="ECO:0000259" key="6">
    <source>
        <dbReference type="PROSITE" id="PS50048"/>
    </source>
</evidence>
<dbReference type="PANTHER" id="PTHR46910">
    <property type="entry name" value="TRANSCRIPTION FACTOR PDR1"/>
    <property type="match status" value="1"/>
</dbReference>
<keyword evidence="8" id="KW-1185">Reference proteome</keyword>
<evidence type="ECO:0000313" key="8">
    <source>
        <dbReference type="Proteomes" id="UP000252139"/>
    </source>
</evidence>
<dbReference type="OrthoDB" id="2123952at2759"/>
<dbReference type="GO" id="GO:0000981">
    <property type="term" value="F:DNA-binding transcription factor activity, RNA polymerase II-specific"/>
    <property type="evidence" value="ECO:0007669"/>
    <property type="project" value="InterPro"/>
</dbReference>
<dbReference type="InterPro" id="IPR001138">
    <property type="entry name" value="Zn2Cys6_DnaBD"/>
</dbReference>
<dbReference type="Gene3D" id="4.10.240.10">
    <property type="entry name" value="Zn(2)-C6 fungal-type DNA-binding domain"/>
    <property type="match status" value="2"/>
</dbReference>
<dbReference type="AlphaFoldDB" id="A0A367K0N9"/>
<keyword evidence="2" id="KW-0479">Metal-binding</keyword>
<comment type="caution">
    <text evidence="7">The sequence shown here is derived from an EMBL/GenBank/DDBJ whole genome shotgun (WGS) entry which is preliminary data.</text>
</comment>
<organism evidence="7 8">
    <name type="scientific">Rhizopus azygosporus</name>
    <name type="common">Rhizopus microsporus var. azygosporus</name>
    <dbReference type="NCBI Taxonomy" id="86630"/>
    <lineage>
        <taxon>Eukaryota</taxon>
        <taxon>Fungi</taxon>
        <taxon>Fungi incertae sedis</taxon>
        <taxon>Mucoromycota</taxon>
        <taxon>Mucoromycotina</taxon>
        <taxon>Mucoromycetes</taxon>
        <taxon>Mucorales</taxon>
        <taxon>Mucorineae</taxon>
        <taxon>Rhizopodaceae</taxon>
        <taxon>Rhizopus</taxon>
    </lineage>
</organism>
<evidence type="ECO:0000256" key="3">
    <source>
        <dbReference type="ARBA" id="ARBA00023125"/>
    </source>
</evidence>
<dbReference type="GO" id="GO:0008270">
    <property type="term" value="F:zinc ion binding"/>
    <property type="evidence" value="ECO:0007669"/>
    <property type="project" value="InterPro"/>
</dbReference>
<dbReference type="Pfam" id="PF00172">
    <property type="entry name" value="Zn_clus"/>
    <property type="match status" value="2"/>
</dbReference>
<feature type="region of interest" description="Disordered" evidence="5">
    <location>
        <begin position="187"/>
        <end position="288"/>
    </location>
</feature>
<evidence type="ECO:0000256" key="5">
    <source>
        <dbReference type="SAM" id="MobiDB-lite"/>
    </source>
</evidence>
<dbReference type="CDD" id="cd00067">
    <property type="entry name" value="GAL4"/>
    <property type="match status" value="2"/>
</dbReference>
<proteinExistence type="predicted"/>
<dbReference type="EMBL" id="PJQL01000439">
    <property type="protein sequence ID" value="RCH95709.1"/>
    <property type="molecule type" value="Genomic_DNA"/>
</dbReference>
<dbReference type="GO" id="GO:0005634">
    <property type="term" value="C:nucleus"/>
    <property type="evidence" value="ECO:0007669"/>
    <property type="project" value="UniProtKB-SubCell"/>
</dbReference>
<feature type="domain" description="Zn(2)-C6 fungal-type" evidence="6">
    <location>
        <begin position="34"/>
        <end position="63"/>
    </location>
</feature>
<dbReference type="SUPFAM" id="SSF57701">
    <property type="entry name" value="Zn2/Cys6 DNA-binding domain"/>
    <property type="match status" value="2"/>
</dbReference>
<dbReference type="PANTHER" id="PTHR46910:SF3">
    <property type="entry name" value="HALOTOLERANCE PROTEIN 9-RELATED"/>
    <property type="match status" value="1"/>
</dbReference>
<evidence type="ECO:0000256" key="1">
    <source>
        <dbReference type="ARBA" id="ARBA00004123"/>
    </source>
</evidence>
<feature type="compositionally biased region" description="Polar residues" evidence="5">
    <location>
        <begin position="234"/>
        <end position="249"/>
    </location>
</feature>
<dbReference type="InterPro" id="IPR050987">
    <property type="entry name" value="AtrR-like"/>
</dbReference>
<reference evidence="7 8" key="1">
    <citation type="journal article" date="2018" name="G3 (Bethesda)">
        <title>Phylogenetic and Phylogenomic Definition of Rhizopus Species.</title>
        <authorList>
            <person name="Gryganskyi A.P."/>
            <person name="Golan J."/>
            <person name="Dolatabadi S."/>
            <person name="Mondo S."/>
            <person name="Robb S."/>
            <person name="Idnurm A."/>
            <person name="Muszewska A."/>
            <person name="Steczkiewicz K."/>
            <person name="Masonjones S."/>
            <person name="Liao H.L."/>
            <person name="Gajdeczka M.T."/>
            <person name="Anike F."/>
            <person name="Vuek A."/>
            <person name="Anishchenko I.M."/>
            <person name="Voigt K."/>
            <person name="de Hoog G.S."/>
            <person name="Smith M.E."/>
            <person name="Heitman J."/>
            <person name="Vilgalys R."/>
            <person name="Stajich J.E."/>
        </authorList>
    </citation>
    <scope>NUCLEOTIDE SEQUENCE [LARGE SCALE GENOMIC DNA]</scope>
    <source>
        <strain evidence="7 8">CBS 357.93</strain>
    </source>
</reference>
<dbReference type="STRING" id="86630.A0A367K0N9"/>
<evidence type="ECO:0000256" key="2">
    <source>
        <dbReference type="ARBA" id="ARBA00022723"/>
    </source>
</evidence>
<dbReference type="Proteomes" id="UP000252139">
    <property type="component" value="Unassembled WGS sequence"/>
</dbReference>
<sequence>MPPSSLINRKLSSAPPSTTSAAEIPLSYPAAIRGCEPCKRRKRVCNGQKPCMPCVEGSQECVYSVVSDHPRSVFSTSTARRLSSGSACETCRRRKTKCDGCNPCGFCASSGIECINNNNTVERKKRQAAAAVAAAAQSNPDDNNEAMDRIEDRLRRIERLMTAFTPSPLSKNCTTSGYYRKLSSPLFSAQKPQRPHRHHSIQGISSSEPPKDSFSAGNNLSSSPPPPPPLSPRTLRQSASQLTNQSMYLSPSSSSSTTSTTTPSPNMQSSTSTPTSNNESSWTQPTPIPSLMDQLSKLTFVSTAMDYTAVQYPIYPITPPPIPRPSSQP</sequence>
<feature type="domain" description="Zn(2)-C6 fungal-type" evidence="6">
    <location>
        <begin position="87"/>
        <end position="116"/>
    </location>
</feature>
<dbReference type="GO" id="GO:0003677">
    <property type="term" value="F:DNA binding"/>
    <property type="evidence" value="ECO:0007669"/>
    <property type="project" value="UniProtKB-KW"/>
</dbReference>
<feature type="compositionally biased region" description="Low complexity" evidence="5">
    <location>
        <begin position="250"/>
        <end position="281"/>
    </location>
</feature>
<dbReference type="InterPro" id="IPR036864">
    <property type="entry name" value="Zn2-C6_fun-type_DNA-bd_sf"/>
</dbReference>
<gene>
    <name evidence="7" type="ORF">CU097_014069</name>
</gene>
<name>A0A367K0N9_RHIAZ</name>
<feature type="compositionally biased region" description="Polar residues" evidence="5">
    <location>
        <begin position="1"/>
        <end position="11"/>
    </location>
</feature>
<protein>
    <recommendedName>
        <fullName evidence="6">Zn(2)-C6 fungal-type domain-containing protein</fullName>
    </recommendedName>
</protein>
<dbReference type="PROSITE" id="PS50048">
    <property type="entry name" value="ZN2_CY6_FUNGAL_2"/>
    <property type="match status" value="2"/>
</dbReference>
<feature type="compositionally biased region" description="Low complexity" evidence="5">
    <location>
        <begin position="12"/>
        <end position="21"/>
    </location>
</feature>
<accession>A0A367K0N9</accession>
<keyword evidence="3" id="KW-0238">DNA-binding</keyword>
<evidence type="ECO:0000313" key="7">
    <source>
        <dbReference type="EMBL" id="RCH95709.1"/>
    </source>
</evidence>
<keyword evidence="4" id="KW-0539">Nucleus</keyword>
<feature type="region of interest" description="Disordered" evidence="5">
    <location>
        <begin position="1"/>
        <end position="21"/>
    </location>
</feature>